<dbReference type="CDD" id="cd04852">
    <property type="entry name" value="Peptidases_S8_3"/>
    <property type="match status" value="1"/>
</dbReference>
<keyword evidence="7" id="KW-0732">Signal</keyword>
<evidence type="ECO:0000313" key="14">
    <source>
        <dbReference type="EMBL" id="KAF4372262.1"/>
    </source>
</evidence>
<evidence type="ECO:0000256" key="12">
    <source>
        <dbReference type="SAM" id="MobiDB-lite"/>
    </source>
</evidence>
<evidence type="ECO:0000259" key="13">
    <source>
        <dbReference type="PROSITE" id="PS50882"/>
    </source>
</evidence>
<evidence type="ECO:0000256" key="7">
    <source>
        <dbReference type="ARBA" id="ARBA00022729"/>
    </source>
</evidence>
<feature type="region of interest" description="Disordered" evidence="12">
    <location>
        <begin position="1067"/>
        <end position="1087"/>
    </location>
</feature>
<organism evidence="14 15">
    <name type="scientific">Cannabis sativa</name>
    <name type="common">Hemp</name>
    <name type="synonym">Marijuana</name>
    <dbReference type="NCBI Taxonomy" id="3483"/>
    <lineage>
        <taxon>Eukaryota</taxon>
        <taxon>Viridiplantae</taxon>
        <taxon>Streptophyta</taxon>
        <taxon>Embryophyta</taxon>
        <taxon>Tracheophyta</taxon>
        <taxon>Spermatophyta</taxon>
        <taxon>Magnoliopsida</taxon>
        <taxon>eudicotyledons</taxon>
        <taxon>Gunneridae</taxon>
        <taxon>Pentapetalae</taxon>
        <taxon>rosids</taxon>
        <taxon>fabids</taxon>
        <taxon>Rosales</taxon>
        <taxon>Cannabaceae</taxon>
        <taxon>Cannabis</taxon>
    </lineage>
</organism>
<dbReference type="Gene3D" id="3.40.50.200">
    <property type="entry name" value="Peptidase S8/S53 domain"/>
    <property type="match status" value="2"/>
</dbReference>
<dbReference type="PRINTS" id="PR00723">
    <property type="entry name" value="SUBTILISIN"/>
</dbReference>
<comment type="caution">
    <text evidence="11">Lacks conserved residue(s) required for the propagation of feature annotation.</text>
</comment>
<keyword evidence="9" id="KW-0720">Serine protease</keyword>
<dbReference type="Pfam" id="PF00082">
    <property type="entry name" value="Peptidase_S8"/>
    <property type="match status" value="1"/>
</dbReference>
<dbReference type="GO" id="GO:0009609">
    <property type="term" value="P:response to symbiotic bacterium"/>
    <property type="evidence" value="ECO:0007669"/>
    <property type="project" value="UniProtKB-ARBA"/>
</dbReference>
<dbReference type="InterPro" id="IPR045051">
    <property type="entry name" value="SBT"/>
</dbReference>
<dbReference type="GO" id="GO:0006508">
    <property type="term" value="P:proteolysis"/>
    <property type="evidence" value="ECO:0007669"/>
    <property type="project" value="UniProtKB-KW"/>
</dbReference>
<keyword evidence="10" id="KW-0694">RNA-binding</keyword>
<feature type="compositionally biased region" description="Polar residues" evidence="12">
    <location>
        <begin position="1345"/>
        <end position="1365"/>
    </location>
</feature>
<evidence type="ECO:0000256" key="5">
    <source>
        <dbReference type="ARBA" id="ARBA00022525"/>
    </source>
</evidence>
<dbReference type="CDD" id="cd21134">
    <property type="entry name" value="YTH"/>
    <property type="match status" value="1"/>
</dbReference>
<keyword evidence="6" id="KW-0645">Protease</keyword>
<dbReference type="EMBL" id="JAATIQ010000188">
    <property type="protein sequence ID" value="KAF4372262.1"/>
    <property type="molecule type" value="Genomic_DNA"/>
</dbReference>
<feature type="region of interest" description="Disordered" evidence="12">
    <location>
        <begin position="702"/>
        <end position="730"/>
    </location>
</feature>
<evidence type="ECO:0000256" key="6">
    <source>
        <dbReference type="ARBA" id="ARBA00022670"/>
    </source>
</evidence>
<dbReference type="InterPro" id="IPR036852">
    <property type="entry name" value="Peptidase_S8/S53_dom_sf"/>
</dbReference>
<evidence type="ECO:0000256" key="9">
    <source>
        <dbReference type="ARBA" id="ARBA00022825"/>
    </source>
</evidence>
<evidence type="ECO:0000256" key="1">
    <source>
        <dbReference type="ARBA" id="ARBA00004496"/>
    </source>
</evidence>
<dbReference type="FunFam" id="3.40.50.200:FF:000006">
    <property type="entry name" value="Subtilisin-like protease SBT1.5"/>
    <property type="match status" value="1"/>
</dbReference>
<keyword evidence="15" id="KW-1185">Reference proteome</keyword>
<protein>
    <recommendedName>
        <fullName evidence="13">YTH domain-containing protein</fullName>
    </recommendedName>
</protein>
<dbReference type="GO" id="GO:0005576">
    <property type="term" value="C:extracellular region"/>
    <property type="evidence" value="ECO:0007669"/>
    <property type="project" value="UniProtKB-SubCell"/>
</dbReference>
<dbReference type="Gene3D" id="2.60.40.2310">
    <property type="match status" value="1"/>
</dbReference>
<dbReference type="PROSITE" id="PS51892">
    <property type="entry name" value="SUBTILASE"/>
    <property type="match status" value="1"/>
</dbReference>
<evidence type="ECO:0000256" key="4">
    <source>
        <dbReference type="ARBA" id="ARBA00022490"/>
    </source>
</evidence>
<evidence type="ECO:0000256" key="8">
    <source>
        <dbReference type="ARBA" id="ARBA00022801"/>
    </source>
</evidence>
<evidence type="ECO:0000256" key="3">
    <source>
        <dbReference type="ARBA" id="ARBA00011073"/>
    </source>
</evidence>
<dbReference type="Pfam" id="PF17766">
    <property type="entry name" value="fn3_6"/>
    <property type="match status" value="1"/>
</dbReference>
<evidence type="ECO:0000256" key="2">
    <source>
        <dbReference type="ARBA" id="ARBA00004613"/>
    </source>
</evidence>
<dbReference type="InterPro" id="IPR015500">
    <property type="entry name" value="Peptidase_S8_subtilisin-rel"/>
</dbReference>
<dbReference type="Gene3D" id="3.10.590.10">
    <property type="entry name" value="ph1033 like domains"/>
    <property type="match status" value="1"/>
</dbReference>
<reference evidence="14 15" key="1">
    <citation type="journal article" date="2020" name="bioRxiv">
        <title>Sequence and annotation of 42 cannabis genomes reveals extensive copy number variation in cannabinoid synthesis and pathogen resistance genes.</title>
        <authorList>
            <person name="Mckernan K.J."/>
            <person name="Helbert Y."/>
            <person name="Kane L.T."/>
            <person name="Ebling H."/>
            <person name="Zhang L."/>
            <person name="Liu B."/>
            <person name="Eaton Z."/>
            <person name="Mclaughlin S."/>
            <person name="Kingan S."/>
            <person name="Baybayan P."/>
            <person name="Concepcion G."/>
            <person name="Jordan M."/>
            <person name="Riva A."/>
            <person name="Barbazuk W."/>
            <person name="Harkins T."/>
        </authorList>
    </citation>
    <scope>NUCLEOTIDE SEQUENCE [LARGE SCALE GENOMIC DNA]</scope>
    <source>
        <strain evidence="15">cv. Jamaican Lion 4</strain>
        <tissue evidence="14">Leaf</tissue>
    </source>
</reference>
<proteinExistence type="inferred from homology"/>
<dbReference type="GO" id="GO:0005737">
    <property type="term" value="C:cytoplasm"/>
    <property type="evidence" value="ECO:0007669"/>
    <property type="project" value="UniProtKB-SubCell"/>
</dbReference>
<dbReference type="InterPro" id="IPR000209">
    <property type="entry name" value="Peptidase_S8/S53_dom"/>
</dbReference>
<dbReference type="InterPro" id="IPR034197">
    <property type="entry name" value="Peptidases_S8_3"/>
</dbReference>
<evidence type="ECO:0000256" key="10">
    <source>
        <dbReference type="ARBA" id="ARBA00022884"/>
    </source>
</evidence>
<evidence type="ECO:0000313" key="15">
    <source>
        <dbReference type="Proteomes" id="UP000583929"/>
    </source>
</evidence>
<dbReference type="Proteomes" id="UP000583929">
    <property type="component" value="Unassembled WGS sequence"/>
</dbReference>
<keyword evidence="8" id="KW-0378">Hydrolase</keyword>
<feature type="compositionally biased region" description="Polar residues" evidence="12">
    <location>
        <begin position="709"/>
        <end position="727"/>
    </location>
</feature>
<comment type="caution">
    <text evidence="14">The sequence shown here is derived from an EMBL/GenBank/DDBJ whole genome shotgun (WGS) entry which is preliminary data.</text>
</comment>
<dbReference type="Gene3D" id="3.50.30.30">
    <property type="match status" value="1"/>
</dbReference>
<comment type="similarity">
    <text evidence="3 11">Belongs to the peptidase S8 family.</text>
</comment>
<dbReference type="PANTHER" id="PTHR10795">
    <property type="entry name" value="PROPROTEIN CONVERTASE SUBTILISIN/KEXIN"/>
    <property type="match status" value="1"/>
</dbReference>
<dbReference type="SUPFAM" id="SSF52743">
    <property type="entry name" value="Subtilisin-like"/>
    <property type="match status" value="1"/>
</dbReference>
<dbReference type="Pfam" id="PF04146">
    <property type="entry name" value="YTH"/>
    <property type="match status" value="1"/>
</dbReference>
<dbReference type="PROSITE" id="PS00138">
    <property type="entry name" value="SUBTILASE_SER"/>
    <property type="match status" value="1"/>
</dbReference>
<feature type="domain" description="YTH" evidence="13">
    <location>
        <begin position="1132"/>
        <end position="1269"/>
    </location>
</feature>
<keyword evidence="4" id="KW-0963">Cytoplasm</keyword>
<dbReference type="PROSITE" id="PS50882">
    <property type="entry name" value="YTH"/>
    <property type="match status" value="1"/>
</dbReference>
<feature type="region of interest" description="Disordered" evidence="12">
    <location>
        <begin position="1343"/>
        <end position="1372"/>
    </location>
</feature>
<dbReference type="GO" id="GO:0003723">
    <property type="term" value="F:RNA binding"/>
    <property type="evidence" value="ECO:0007669"/>
    <property type="project" value="UniProtKB-KW"/>
</dbReference>
<dbReference type="FunFam" id="3.10.590.10:FF:000001">
    <property type="entry name" value="YTH domain family 1, isoform CRA_a"/>
    <property type="match status" value="1"/>
</dbReference>
<dbReference type="InterPro" id="IPR023828">
    <property type="entry name" value="Peptidase_S8_Ser-AS"/>
</dbReference>
<comment type="subcellular location">
    <subcellularLocation>
        <location evidence="1">Cytoplasm</location>
    </subcellularLocation>
    <subcellularLocation>
        <location evidence="2">Secreted</location>
    </subcellularLocation>
</comment>
<keyword evidence="5" id="KW-0964">Secreted</keyword>
<accession>A0A7J6FNN7</accession>
<evidence type="ECO:0000256" key="11">
    <source>
        <dbReference type="PROSITE-ProRule" id="PRU01240"/>
    </source>
</evidence>
<dbReference type="InterPro" id="IPR007275">
    <property type="entry name" value="YTH_domain"/>
</dbReference>
<gene>
    <name evidence="14" type="ORF">G4B88_007006</name>
</gene>
<sequence>MIYSYKHSFSGFSAMLNSSQVNALASVWPESKSFQEETGMNPIPSTWKGKCVKGDQFNPEKACNNKLIGARYYLQGFENTYGSLNKSGNPEYRSARDFLGHGTHTASIAVGSIVEEASLLGLGLGTARGGAPRARLAIYKACWGKDYVGQCTEADVLAAFDDALHDGVHVISASIGASPPLPELFESSNSIGSFHAMQLGVSVVFAGGNDGPNPGLVTNVEPWSLCVAASSVDRMFSTNVIVQGNFSVTNTKSGNGRVVLCFSRVGPVELEEAQEAALGINASALIFVQPFTTLSGPDFFPTLYLDILQGTKLKHHLALFMRLPRLEIVATKTIIGKSLAPKVAFFSSRGPSSITPNILKPDITAPGVNILSAWPRKTPPTIIPSSAYKTPVSWNIMSGTSMSCPHISGIVALLKSAHPCWSPAVIKSAIMTTAYIKDQITEGYNIVNDESMKVSDPFDVGAGHVDPVKAMDPSLVYDMKTIDYVLYLCNLGYNQQQINALIHPSCDDDTTTLTCSQVIKSKANINYPSITVSNLHSRVTISRTVRNVGLSKFAMYFSSVVEPHGVEVVVWPRVLVFSWFREEITYYVTLVPTKKSRGMYDFGEIVWSDGVHRVRSPLVVCVNTITSLDDANKKRSKVKDEIDTWWSADVDQLKKSNDVIKSDSKIKGSLNLVMATVSPADQTATDLLQKLTLDTQTKALDIPEPTKKPTANQFGSVDSGNAPNGQIPSAERSMTPVLPDFMDPSMCYVPNAAYPSYYFGGAYDGTSNEWDDYSRYVNPDGVDMNTGVYGDNGSLLYHHGYGYAPYGPYSPAASPVPTMGNDGQLYGPQHYQYPPYFQPLTPNSAPFTPNPAVSQSEVSTSVAADQKPLPVETANGNANGIVNTANNMKGNNNNNGSAAPLKPASYQNSSFNSNGSYGRGPLPGRVSTPGYQDPRFGFDGLRSGIPCLDAPLFSDWQPRPVTSSTITSSISNGNNPSRNQNYRPNSQFMGVHHPRPLSAMSPGYINRLYPNKLYGQYSNAIRSGMGFGYGYDSRPNQRTWLAVDGKYKPRGRNGGYYGYGNENMDGLNELNRGPRAKGSKNQKEFAAPPTLAVKGQNLPTTVTNDKEKDKTVGVPDREQYNKADFSEEYADAKCFIIKSYSEDDVHKSIKYSVWASTPNGNKKLHAAYMEAQEKPGSCPVFLFFSVNTSGQFVGLAEMTGPVDFNKNLEYWQQDKWNGCFPVKWHIVKDVPNSLLKHITLDNNENKPVTNSRDTQEVKLEPGLKLIKIFKEHSSKTCILDDFGFYETRQKTIQEKKAKQQQFQKQVWEGKPVDEKKEVVANGELNPKPSEVVSSEVTKDALPTTAAAQAGNSVKVSENGSATTTMDAPKGAKPVVVADKRNVANGVANGC</sequence>
<dbReference type="InterPro" id="IPR041469">
    <property type="entry name" value="Subtilisin-like_FN3"/>
</dbReference>
<name>A0A7J6FNN7_CANSA</name>
<dbReference type="GO" id="GO:0004252">
    <property type="term" value="F:serine-type endopeptidase activity"/>
    <property type="evidence" value="ECO:0007669"/>
    <property type="project" value="InterPro"/>
</dbReference>